<protein>
    <submittedName>
        <fullName evidence="1">Uncharacterized protein</fullName>
    </submittedName>
</protein>
<proteinExistence type="predicted"/>
<evidence type="ECO:0000313" key="2">
    <source>
        <dbReference type="Proteomes" id="UP000234300"/>
    </source>
</evidence>
<organism evidence="1 2">
    <name type="scientific">Brevibacterium aurantiacum</name>
    <dbReference type="NCBI Taxonomy" id="273384"/>
    <lineage>
        <taxon>Bacteria</taxon>
        <taxon>Bacillati</taxon>
        <taxon>Actinomycetota</taxon>
        <taxon>Actinomycetes</taxon>
        <taxon>Micrococcales</taxon>
        <taxon>Brevibacteriaceae</taxon>
        <taxon>Brevibacterium</taxon>
    </lineage>
</organism>
<accession>A0A2H1K7J1</accession>
<name>A0A2H1K7J1_BREAU</name>
<evidence type="ECO:0000313" key="1">
    <source>
        <dbReference type="EMBL" id="SMX95710.1"/>
    </source>
</evidence>
<dbReference type="Proteomes" id="UP000234300">
    <property type="component" value="Unassembled WGS sequence"/>
</dbReference>
<dbReference type="EMBL" id="FXZI01000009">
    <property type="protein sequence ID" value="SMX95710.1"/>
    <property type="molecule type" value="Genomic_DNA"/>
</dbReference>
<reference evidence="1 2" key="1">
    <citation type="submission" date="2017-03" db="EMBL/GenBank/DDBJ databases">
        <authorList>
            <person name="Afonso C.L."/>
            <person name="Miller P.J."/>
            <person name="Scott M.A."/>
            <person name="Spackman E."/>
            <person name="Goraichik I."/>
            <person name="Dimitrov K.M."/>
            <person name="Suarez D.L."/>
            <person name="Swayne D.E."/>
        </authorList>
    </citation>
    <scope>NUCLEOTIDE SEQUENCE [LARGE SCALE GENOMIC DNA]</scope>
    <source>
        <strain evidence="2">8(6)</strain>
    </source>
</reference>
<sequence length="66" mass="7529">MATQAEIITKYAVPYRKARKETRGTALDEVVAVTVRIRDNARSRLGQTTKHPAGPYRTIVTRLRKF</sequence>
<dbReference type="AlphaFoldDB" id="A0A2H1K7J1"/>
<gene>
    <name evidence="1" type="ORF">BAURA86_02491</name>
</gene>